<reference evidence="1" key="1">
    <citation type="submission" date="2023-10" db="EMBL/GenBank/DDBJ databases">
        <authorList>
            <person name="Chen Y."/>
            <person name="Shah S."/>
            <person name="Dougan E. K."/>
            <person name="Thang M."/>
            <person name="Chan C."/>
        </authorList>
    </citation>
    <scope>NUCLEOTIDE SEQUENCE [LARGE SCALE GENOMIC DNA]</scope>
</reference>
<dbReference type="Proteomes" id="UP001189429">
    <property type="component" value="Unassembled WGS sequence"/>
</dbReference>
<evidence type="ECO:0000313" key="1">
    <source>
        <dbReference type="EMBL" id="CAK0800720.1"/>
    </source>
</evidence>
<sequence length="120" mass="12662">ASRPPPPGSPPSQRHPRAACAADALAAAAMGGAQGARRGGDCPDEELGLQDDVFPWFHLVQWSAEDAKANCVFSWDLARIQESVAALTQDGVAWSGRPVGGELQRVNLDGSWRQRVGTAS</sequence>
<feature type="non-terminal residue" evidence="1">
    <location>
        <position position="1"/>
    </location>
</feature>
<gene>
    <name evidence="1" type="ORF">PCOR1329_LOCUS8785</name>
</gene>
<name>A0ABN9Q4R8_9DINO</name>
<evidence type="ECO:0000313" key="2">
    <source>
        <dbReference type="Proteomes" id="UP001189429"/>
    </source>
</evidence>
<keyword evidence="2" id="KW-1185">Reference proteome</keyword>
<protein>
    <submittedName>
        <fullName evidence="1">Uncharacterized protein</fullName>
    </submittedName>
</protein>
<comment type="caution">
    <text evidence="1">The sequence shown here is derived from an EMBL/GenBank/DDBJ whole genome shotgun (WGS) entry which is preliminary data.</text>
</comment>
<accession>A0ABN9Q4R8</accession>
<organism evidence="1 2">
    <name type="scientific">Prorocentrum cordatum</name>
    <dbReference type="NCBI Taxonomy" id="2364126"/>
    <lineage>
        <taxon>Eukaryota</taxon>
        <taxon>Sar</taxon>
        <taxon>Alveolata</taxon>
        <taxon>Dinophyceae</taxon>
        <taxon>Prorocentrales</taxon>
        <taxon>Prorocentraceae</taxon>
        <taxon>Prorocentrum</taxon>
    </lineage>
</organism>
<proteinExistence type="predicted"/>
<dbReference type="EMBL" id="CAUYUJ010002425">
    <property type="protein sequence ID" value="CAK0800720.1"/>
    <property type="molecule type" value="Genomic_DNA"/>
</dbReference>